<name>A0A9K3JT32_HELAN</name>
<gene>
    <name evidence="1" type="ORF">HanXRQr2_Chr01g0004821</name>
</gene>
<evidence type="ECO:0000313" key="2">
    <source>
        <dbReference type="Proteomes" id="UP000215914"/>
    </source>
</evidence>
<dbReference type="EMBL" id="MNCJ02000316">
    <property type="protein sequence ID" value="KAF5820674.1"/>
    <property type="molecule type" value="Genomic_DNA"/>
</dbReference>
<reference evidence="1" key="1">
    <citation type="journal article" date="2017" name="Nature">
        <title>The sunflower genome provides insights into oil metabolism, flowering and Asterid evolution.</title>
        <authorList>
            <person name="Badouin H."/>
            <person name="Gouzy J."/>
            <person name="Grassa C.J."/>
            <person name="Murat F."/>
            <person name="Staton S.E."/>
            <person name="Cottret L."/>
            <person name="Lelandais-Briere C."/>
            <person name="Owens G.L."/>
            <person name="Carrere S."/>
            <person name="Mayjonade B."/>
            <person name="Legrand L."/>
            <person name="Gill N."/>
            <person name="Kane N.C."/>
            <person name="Bowers J.E."/>
            <person name="Hubner S."/>
            <person name="Bellec A."/>
            <person name="Berard A."/>
            <person name="Berges H."/>
            <person name="Blanchet N."/>
            <person name="Boniface M.C."/>
            <person name="Brunel D."/>
            <person name="Catrice O."/>
            <person name="Chaidir N."/>
            <person name="Claudel C."/>
            <person name="Donnadieu C."/>
            <person name="Faraut T."/>
            <person name="Fievet G."/>
            <person name="Helmstetter N."/>
            <person name="King M."/>
            <person name="Knapp S.J."/>
            <person name="Lai Z."/>
            <person name="Le Paslier M.C."/>
            <person name="Lippi Y."/>
            <person name="Lorenzon L."/>
            <person name="Mandel J.R."/>
            <person name="Marage G."/>
            <person name="Marchand G."/>
            <person name="Marquand E."/>
            <person name="Bret-Mestries E."/>
            <person name="Morien E."/>
            <person name="Nambeesan S."/>
            <person name="Nguyen T."/>
            <person name="Pegot-Espagnet P."/>
            <person name="Pouilly N."/>
            <person name="Raftis F."/>
            <person name="Sallet E."/>
            <person name="Schiex T."/>
            <person name="Thomas J."/>
            <person name="Vandecasteele C."/>
            <person name="Vares D."/>
            <person name="Vear F."/>
            <person name="Vautrin S."/>
            <person name="Crespi M."/>
            <person name="Mangin B."/>
            <person name="Burke J.M."/>
            <person name="Salse J."/>
            <person name="Munos S."/>
            <person name="Vincourt P."/>
            <person name="Rieseberg L.H."/>
            <person name="Langlade N.B."/>
        </authorList>
    </citation>
    <scope>NUCLEOTIDE SEQUENCE</scope>
    <source>
        <tissue evidence="1">Leaves</tissue>
    </source>
</reference>
<dbReference type="AlphaFoldDB" id="A0A9K3JT32"/>
<sequence>MSFLQRNTNFYETYQFKYFRSFNKLVAVSILAIKVSLRVITMADPQSSTEGMEDVEMRKECVSIEEI</sequence>
<organism evidence="1 2">
    <name type="scientific">Helianthus annuus</name>
    <name type="common">Common sunflower</name>
    <dbReference type="NCBI Taxonomy" id="4232"/>
    <lineage>
        <taxon>Eukaryota</taxon>
        <taxon>Viridiplantae</taxon>
        <taxon>Streptophyta</taxon>
        <taxon>Embryophyta</taxon>
        <taxon>Tracheophyta</taxon>
        <taxon>Spermatophyta</taxon>
        <taxon>Magnoliopsida</taxon>
        <taxon>eudicotyledons</taxon>
        <taxon>Gunneridae</taxon>
        <taxon>Pentapetalae</taxon>
        <taxon>asterids</taxon>
        <taxon>campanulids</taxon>
        <taxon>Asterales</taxon>
        <taxon>Asteraceae</taxon>
        <taxon>Asteroideae</taxon>
        <taxon>Heliantheae alliance</taxon>
        <taxon>Heliantheae</taxon>
        <taxon>Helianthus</taxon>
    </lineage>
</organism>
<comment type="caution">
    <text evidence="1">The sequence shown here is derived from an EMBL/GenBank/DDBJ whole genome shotgun (WGS) entry which is preliminary data.</text>
</comment>
<protein>
    <submittedName>
        <fullName evidence="1">Uncharacterized protein</fullName>
    </submittedName>
</protein>
<evidence type="ECO:0000313" key="1">
    <source>
        <dbReference type="EMBL" id="KAF5820674.1"/>
    </source>
</evidence>
<dbReference type="Gramene" id="mRNA:HanXRQr2_Chr01g0004821">
    <property type="protein sequence ID" value="CDS:HanXRQr2_Chr01g0004821.1"/>
    <property type="gene ID" value="HanXRQr2_Chr01g0004821"/>
</dbReference>
<accession>A0A9K3JT32</accession>
<keyword evidence="2" id="KW-1185">Reference proteome</keyword>
<reference evidence="1" key="2">
    <citation type="submission" date="2020-06" db="EMBL/GenBank/DDBJ databases">
        <title>Helianthus annuus Genome sequencing and assembly Release 2.</title>
        <authorList>
            <person name="Gouzy J."/>
            <person name="Langlade N."/>
            <person name="Munos S."/>
        </authorList>
    </citation>
    <scope>NUCLEOTIDE SEQUENCE</scope>
    <source>
        <tissue evidence="1">Leaves</tissue>
    </source>
</reference>
<dbReference type="Proteomes" id="UP000215914">
    <property type="component" value="Unassembled WGS sequence"/>
</dbReference>
<proteinExistence type="predicted"/>